<dbReference type="PANTHER" id="PTHR30532:SF28">
    <property type="entry name" value="PETROBACTIN-BINDING PROTEIN YCLQ"/>
    <property type="match status" value="1"/>
</dbReference>
<dbReference type="SUPFAM" id="SSF53807">
    <property type="entry name" value="Helical backbone' metal receptor"/>
    <property type="match status" value="1"/>
</dbReference>
<evidence type="ECO:0000313" key="8">
    <source>
        <dbReference type="EMBL" id="GEN24130.1"/>
    </source>
</evidence>
<evidence type="ECO:0000313" key="11">
    <source>
        <dbReference type="Proteomes" id="UP000321726"/>
    </source>
</evidence>
<dbReference type="PANTHER" id="PTHR30532">
    <property type="entry name" value="IRON III DICITRATE-BINDING PERIPLASMIC PROTEIN"/>
    <property type="match status" value="1"/>
</dbReference>
<dbReference type="RefSeq" id="WP_073435959.1">
    <property type="nucleotide sequence ID" value="NZ_BJXU01000077.1"/>
</dbReference>
<evidence type="ECO:0000256" key="2">
    <source>
        <dbReference type="ARBA" id="ARBA00008814"/>
    </source>
</evidence>
<evidence type="ECO:0000313" key="10">
    <source>
        <dbReference type="Proteomes" id="UP000184123"/>
    </source>
</evidence>
<evidence type="ECO:0000256" key="4">
    <source>
        <dbReference type="ARBA" id="ARBA00022496"/>
    </source>
</evidence>
<dbReference type="PROSITE" id="PS50983">
    <property type="entry name" value="FE_B12_PBP"/>
    <property type="match status" value="1"/>
</dbReference>
<keyword evidence="5 6" id="KW-0732">Signal</keyword>
<reference evidence="9 10" key="1">
    <citation type="submission" date="2016-11" db="EMBL/GenBank/DDBJ databases">
        <authorList>
            <person name="Jaros S."/>
            <person name="Januszkiewicz K."/>
            <person name="Wedrychowicz H."/>
        </authorList>
    </citation>
    <scope>NUCLEOTIDE SEQUENCE [LARGE SCALE GENOMIC DNA]</scope>
    <source>
        <strain evidence="9 10">DSM 4740</strain>
    </source>
</reference>
<dbReference type="Pfam" id="PF01497">
    <property type="entry name" value="Peripla_BP_2"/>
    <property type="match status" value="1"/>
</dbReference>
<dbReference type="OrthoDB" id="63946at2"/>
<keyword evidence="4" id="KW-0408">Iron</keyword>
<dbReference type="AlphaFoldDB" id="A0A1M7INK7"/>
<evidence type="ECO:0000256" key="5">
    <source>
        <dbReference type="ARBA" id="ARBA00022729"/>
    </source>
</evidence>
<dbReference type="GO" id="GO:0030288">
    <property type="term" value="C:outer membrane-bounded periplasmic space"/>
    <property type="evidence" value="ECO:0007669"/>
    <property type="project" value="TreeGrafter"/>
</dbReference>
<dbReference type="Proteomes" id="UP000321726">
    <property type="component" value="Unassembled WGS sequence"/>
</dbReference>
<gene>
    <name evidence="8" type="primary">fetB</name>
    <name evidence="8" type="ORF">HCU01_20790</name>
    <name evidence="9" type="ORF">SAMN05660971_02923</name>
</gene>
<keyword evidence="11" id="KW-1185">Reference proteome</keyword>
<feature type="chain" id="PRO_5012410027" evidence="6">
    <location>
        <begin position="20"/>
        <end position="280"/>
    </location>
</feature>
<feature type="signal peptide" evidence="6">
    <location>
        <begin position="1"/>
        <end position="19"/>
    </location>
</feature>
<name>A0A1M7INK7_9GAMM</name>
<comment type="subcellular location">
    <subcellularLocation>
        <location evidence="1">Cell envelope</location>
    </subcellularLocation>
</comment>
<evidence type="ECO:0000256" key="6">
    <source>
        <dbReference type="SAM" id="SignalP"/>
    </source>
</evidence>
<dbReference type="GO" id="GO:1901678">
    <property type="term" value="P:iron coordination entity transport"/>
    <property type="evidence" value="ECO:0007669"/>
    <property type="project" value="UniProtKB-ARBA"/>
</dbReference>
<dbReference type="EMBL" id="BJXU01000077">
    <property type="protein sequence ID" value="GEN24130.1"/>
    <property type="molecule type" value="Genomic_DNA"/>
</dbReference>
<protein>
    <submittedName>
        <fullName evidence="8">Iron ABC transporter substrate-binding protein</fullName>
    </submittedName>
    <submittedName>
        <fullName evidence="9">Iron complex transport system substrate-binding protein</fullName>
    </submittedName>
</protein>
<dbReference type="InterPro" id="IPR002491">
    <property type="entry name" value="ABC_transptr_periplasmic_BD"/>
</dbReference>
<proteinExistence type="inferred from homology"/>
<dbReference type="InterPro" id="IPR051313">
    <property type="entry name" value="Bact_iron-sidero_bind"/>
</dbReference>
<dbReference type="STRING" id="44933.SAMN05660971_02923"/>
<organism evidence="9 10">
    <name type="scientific">Halomonas cupida</name>
    <dbReference type="NCBI Taxonomy" id="44933"/>
    <lineage>
        <taxon>Bacteria</taxon>
        <taxon>Pseudomonadati</taxon>
        <taxon>Pseudomonadota</taxon>
        <taxon>Gammaproteobacteria</taxon>
        <taxon>Oceanospirillales</taxon>
        <taxon>Halomonadaceae</taxon>
        <taxon>Halomonas</taxon>
    </lineage>
</organism>
<dbReference type="Gene3D" id="3.40.50.1980">
    <property type="entry name" value="Nitrogenase molybdenum iron protein domain"/>
    <property type="match status" value="2"/>
</dbReference>
<accession>A0A1M7INK7</accession>
<evidence type="ECO:0000259" key="7">
    <source>
        <dbReference type="PROSITE" id="PS50983"/>
    </source>
</evidence>
<evidence type="ECO:0000256" key="1">
    <source>
        <dbReference type="ARBA" id="ARBA00004196"/>
    </source>
</evidence>
<dbReference type="Proteomes" id="UP000184123">
    <property type="component" value="Unassembled WGS sequence"/>
</dbReference>
<keyword evidence="3" id="KW-0813">Transport</keyword>
<reference evidence="8 11" key="2">
    <citation type="submission" date="2019-07" db="EMBL/GenBank/DDBJ databases">
        <title>Whole genome shotgun sequence of Halomonas cupida NBRC 102219.</title>
        <authorList>
            <person name="Hosoyama A."/>
            <person name="Uohara A."/>
            <person name="Ohji S."/>
            <person name="Ichikawa N."/>
        </authorList>
    </citation>
    <scope>NUCLEOTIDE SEQUENCE [LARGE SCALE GENOMIC DNA]</scope>
    <source>
        <strain evidence="8 11">NBRC 102219</strain>
    </source>
</reference>
<dbReference type="EMBL" id="FRCA01000008">
    <property type="protein sequence ID" value="SHM42310.1"/>
    <property type="molecule type" value="Genomic_DNA"/>
</dbReference>
<keyword evidence="4" id="KW-0406">Ion transport</keyword>
<comment type="similarity">
    <text evidence="2">Belongs to the bacterial solute-binding protein 8 family.</text>
</comment>
<evidence type="ECO:0000313" key="9">
    <source>
        <dbReference type="EMBL" id="SHM42310.1"/>
    </source>
</evidence>
<feature type="domain" description="Fe/B12 periplasmic-binding" evidence="7">
    <location>
        <begin position="25"/>
        <end position="280"/>
    </location>
</feature>
<sequence length="280" mass="29895">MLKPLAIASLLTVTAQAWADTDAQRIAALDYSALDTLTALGQGERIAGVPQSSLPEYLSAYATQKYADVGSLKSPEYEVLDQLAPDSIIISGRLSGEKQKLEEIAPTWLNGGVEADDYWSRLEANTHALATEYGADEQAGPALDSLHADIDDAVARVEGTPEVLVVLHNDGKLVYREDAIVNDLMGLASPNLPEDADTQARGERSFTLLTPAQISAMAPDLVWVIDRSAAIGQPELDLEALQTELGDLSVVKGSPKLWYLASGGLESTLLQVNEVVSALQ</sequence>
<keyword evidence="4" id="KW-0410">Iron transport</keyword>
<evidence type="ECO:0000256" key="3">
    <source>
        <dbReference type="ARBA" id="ARBA00022448"/>
    </source>
</evidence>